<dbReference type="EMBL" id="CP005290">
    <property type="protein sequence ID" value="AGK61718.1"/>
    <property type="molecule type" value="Genomic_DNA"/>
</dbReference>
<dbReference type="Pfam" id="PF00361">
    <property type="entry name" value="Proton_antipo_M"/>
    <property type="match status" value="1"/>
</dbReference>
<proteinExistence type="predicted"/>
<evidence type="ECO:0000256" key="3">
    <source>
        <dbReference type="ARBA" id="ARBA00022989"/>
    </source>
</evidence>
<feature type="transmembrane region" description="Helical" evidence="5">
    <location>
        <begin position="44"/>
        <end position="64"/>
    </location>
</feature>
<protein>
    <submittedName>
        <fullName evidence="7">NADH dehydrogenase subunit N</fullName>
    </submittedName>
</protein>
<dbReference type="HOGENOM" id="CLU_675446_0_0_2"/>
<dbReference type="OrthoDB" id="29144at2157"/>
<gene>
    <name evidence="7" type="ORF">Asulf_01747</name>
</gene>
<dbReference type="eggNOG" id="arCOG01540">
    <property type="taxonomic scope" value="Archaea"/>
</dbReference>
<dbReference type="GeneID" id="15393382"/>
<feature type="transmembrane region" description="Helical" evidence="5">
    <location>
        <begin position="71"/>
        <end position="89"/>
    </location>
</feature>
<dbReference type="GO" id="GO:0016020">
    <property type="term" value="C:membrane"/>
    <property type="evidence" value="ECO:0007669"/>
    <property type="project" value="UniProtKB-SubCell"/>
</dbReference>
<feature type="transmembrane region" description="Helical" evidence="5">
    <location>
        <begin position="153"/>
        <end position="175"/>
    </location>
</feature>
<dbReference type="RefSeq" id="WP_015591316.1">
    <property type="nucleotide sequence ID" value="NC_021169.1"/>
</dbReference>
<dbReference type="KEGG" id="ast:Asulf_01747"/>
<feature type="transmembrane region" description="Helical" evidence="5">
    <location>
        <begin position="338"/>
        <end position="358"/>
    </location>
</feature>
<dbReference type="InterPro" id="IPR001750">
    <property type="entry name" value="ND/Mrp_TM"/>
</dbReference>
<dbReference type="Proteomes" id="UP000013307">
    <property type="component" value="Chromosome"/>
</dbReference>
<feature type="transmembrane region" description="Helical" evidence="5">
    <location>
        <begin position="370"/>
        <end position="389"/>
    </location>
</feature>
<evidence type="ECO:0000256" key="2">
    <source>
        <dbReference type="ARBA" id="ARBA00022692"/>
    </source>
</evidence>
<dbReference type="STRING" id="387631.Asulf_01747"/>
<dbReference type="PANTHER" id="PTHR22773">
    <property type="entry name" value="NADH DEHYDROGENASE"/>
    <property type="match status" value="1"/>
</dbReference>
<accession>N0BFB7</accession>
<evidence type="ECO:0000256" key="4">
    <source>
        <dbReference type="ARBA" id="ARBA00023136"/>
    </source>
</evidence>
<name>N0BFB7_9EURY</name>
<feature type="domain" description="NADH:quinone oxidoreductase/Mrp antiporter transmembrane" evidence="6">
    <location>
        <begin position="92"/>
        <end position="353"/>
    </location>
</feature>
<sequence length="409" mass="44146">MEALIVSIILLTLGAIFSLKDSRIGFIASILALVAAMLTLSPDVYFYGVLIFAIAILNLITLYITKNQIKGVDYALSAIMAVATLLVIMTNDFATLMATFVLVSVPTYVLVMLGDEPKVDLGIKYITFMVLATILFIIGAFITVYSYQSNPALYVLGYVMLILGLALEVGVAPLHEWVPDVFASADPIPISIIASIAKFVPFIVAFKILISTANPALETITMFSALLAVVSMFVGNIGALTSKEHGRVLGYSTVANMGYVLATFVAIVNLNYIYLAISGALLQLMANSAGKIGFFTAIKKNEVGSPVTFALAFSFVGMPPFMGFWSKLFIVLSIVNTGYLWLAILLVINSAISVPYYFRLARELGRGWGSGIANLVGILTVLITLITIYPPDWFVQSVKVIVSSFNIAM</sequence>
<comment type="subcellular location">
    <subcellularLocation>
        <location evidence="1">Membrane</location>
        <topology evidence="1">Multi-pass membrane protein</topology>
    </subcellularLocation>
</comment>
<feature type="transmembrane region" description="Helical" evidence="5">
    <location>
        <begin position="307"/>
        <end position="326"/>
    </location>
</feature>
<evidence type="ECO:0000313" key="8">
    <source>
        <dbReference type="Proteomes" id="UP000013307"/>
    </source>
</evidence>
<evidence type="ECO:0000259" key="6">
    <source>
        <dbReference type="Pfam" id="PF00361"/>
    </source>
</evidence>
<organism evidence="7 8">
    <name type="scientific">Archaeoglobus sulfaticallidus PM70-1</name>
    <dbReference type="NCBI Taxonomy" id="387631"/>
    <lineage>
        <taxon>Archaea</taxon>
        <taxon>Methanobacteriati</taxon>
        <taxon>Methanobacteriota</taxon>
        <taxon>Archaeoglobi</taxon>
        <taxon>Archaeoglobales</taxon>
        <taxon>Archaeoglobaceae</taxon>
        <taxon>Archaeoglobus</taxon>
    </lineage>
</organism>
<keyword evidence="4 5" id="KW-0472">Membrane</keyword>
<keyword evidence="3 5" id="KW-1133">Transmembrane helix</keyword>
<evidence type="ECO:0000313" key="7">
    <source>
        <dbReference type="EMBL" id="AGK61718.1"/>
    </source>
</evidence>
<keyword evidence="8" id="KW-1185">Reference proteome</keyword>
<dbReference type="AlphaFoldDB" id="N0BFB7"/>
<reference evidence="7 8" key="1">
    <citation type="journal article" date="2013" name="Genome Announc.">
        <title>Complete Genome Sequence of the Thermophilic and Facultatively Chemolithoautotrophic Sulfate Reducer Archaeoglobus sulfaticallidus Strain PM70-1T.</title>
        <authorList>
            <person name="Stokke R."/>
            <person name="Hocking W.P."/>
            <person name="Steinsbu B.O."/>
            <person name="Steen I.H."/>
        </authorList>
    </citation>
    <scope>NUCLEOTIDE SEQUENCE [LARGE SCALE GENOMIC DNA]</scope>
    <source>
        <strain evidence="7">PM70-1</strain>
    </source>
</reference>
<feature type="transmembrane region" description="Helical" evidence="5">
    <location>
        <begin position="222"/>
        <end position="241"/>
    </location>
</feature>
<feature type="transmembrane region" description="Helical" evidence="5">
    <location>
        <begin position="187"/>
        <end position="210"/>
    </location>
</feature>
<evidence type="ECO:0000256" key="5">
    <source>
        <dbReference type="SAM" id="Phobius"/>
    </source>
</evidence>
<feature type="transmembrane region" description="Helical" evidence="5">
    <location>
        <begin position="125"/>
        <end position="147"/>
    </location>
</feature>
<evidence type="ECO:0000256" key="1">
    <source>
        <dbReference type="ARBA" id="ARBA00004141"/>
    </source>
</evidence>
<keyword evidence="2 5" id="KW-0812">Transmembrane</keyword>